<comment type="caution">
    <text evidence="1">The sequence shown here is derived from an EMBL/GenBank/DDBJ whole genome shotgun (WGS) entry which is preliminary data.</text>
</comment>
<sequence length="56" mass="6434">MKEMKKSITFMQNNLNRLLYMSGPAGCKTSSVYSLSVMLDKEIVKYYKDLSQTKCS</sequence>
<dbReference type="EMBL" id="JAHLFQ010000019">
    <property type="protein sequence ID" value="MBU3803314.1"/>
    <property type="molecule type" value="Genomic_DNA"/>
</dbReference>
<reference evidence="1" key="2">
    <citation type="submission" date="2021-04" db="EMBL/GenBank/DDBJ databases">
        <authorList>
            <person name="Gilroy R."/>
        </authorList>
    </citation>
    <scope>NUCLEOTIDE SEQUENCE</scope>
    <source>
        <strain evidence="1">B5-657</strain>
    </source>
</reference>
<dbReference type="AlphaFoldDB" id="A0A9E2NK47"/>
<name>A0A9E2NK47_9FIRM</name>
<reference evidence="1" key="1">
    <citation type="journal article" date="2021" name="PeerJ">
        <title>Extensive microbial diversity within the chicken gut microbiome revealed by metagenomics and culture.</title>
        <authorList>
            <person name="Gilroy R."/>
            <person name="Ravi A."/>
            <person name="Getino M."/>
            <person name="Pursley I."/>
            <person name="Horton D.L."/>
            <person name="Alikhan N.F."/>
            <person name="Baker D."/>
            <person name="Gharbi K."/>
            <person name="Hall N."/>
            <person name="Watson M."/>
            <person name="Adriaenssens E.M."/>
            <person name="Foster-Nyarko E."/>
            <person name="Jarju S."/>
            <person name="Secka A."/>
            <person name="Antonio M."/>
            <person name="Oren A."/>
            <person name="Chaudhuri R.R."/>
            <person name="La Ragione R."/>
            <person name="Hildebrand F."/>
            <person name="Pallen M.J."/>
        </authorList>
    </citation>
    <scope>NUCLEOTIDE SEQUENCE</scope>
    <source>
        <strain evidence="1">B5-657</strain>
    </source>
</reference>
<gene>
    <name evidence="1" type="ORF">H9872_00955</name>
</gene>
<evidence type="ECO:0000313" key="2">
    <source>
        <dbReference type="Proteomes" id="UP000824229"/>
    </source>
</evidence>
<evidence type="ECO:0000313" key="1">
    <source>
        <dbReference type="EMBL" id="MBU3803314.1"/>
    </source>
</evidence>
<protein>
    <submittedName>
        <fullName evidence="1">Spo0E family sporulation regulatory protein-aspartic acid phosphatase</fullName>
    </submittedName>
</protein>
<dbReference type="Proteomes" id="UP000824229">
    <property type="component" value="Unassembled WGS sequence"/>
</dbReference>
<accession>A0A9E2NK47</accession>
<proteinExistence type="predicted"/>
<organism evidence="1 2">
    <name type="scientific">Candidatus Cellulosilyticum pullistercoris</name>
    <dbReference type="NCBI Taxonomy" id="2838521"/>
    <lineage>
        <taxon>Bacteria</taxon>
        <taxon>Bacillati</taxon>
        <taxon>Bacillota</taxon>
        <taxon>Clostridia</taxon>
        <taxon>Lachnospirales</taxon>
        <taxon>Cellulosilyticaceae</taxon>
        <taxon>Cellulosilyticum</taxon>
    </lineage>
</organism>